<keyword evidence="1" id="KW-0472">Membrane</keyword>
<sequence length="98" mass="11136">MEKQSSAHIRLLCPSLQDITFSSVDRSIMILKLSIKQSFLVETRPQHDLFTTRRYLGLVSSIVSTVGSVVCFLVIRDDNIKFHHLPQSFSENCPQNDA</sequence>
<evidence type="ECO:0000313" key="3">
    <source>
        <dbReference type="Proteomes" id="UP000887013"/>
    </source>
</evidence>
<comment type="caution">
    <text evidence="2">The sequence shown here is derived from an EMBL/GenBank/DDBJ whole genome shotgun (WGS) entry which is preliminary data.</text>
</comment>
<gene>
    <name evidence="2" type="ORF">NPIL_141921</name>
</gene>
<evidence type="ECO:0000313" key="2">
    <source>
        <dbReference type="EMBL" id="GFS42172.1"/>
    </source>
</evidence>
<accession>A0A8X6MDE5</accession>
<name>A0A8X6MDE5_NEPPI</name>
<feature type="transmembrane region" description="Helical" evidence="1">
    <location>
        <begin position="55"/>
        <end position="75"/>
    </location>
</feature>
<keyword evidence="1" id="KW-1133">Transmembrane helix</keyword>
<dbReference type="EMBL" id="BMAW01089913">
    <property type="protein sequence ID" value="GFS42172.1"/>
    <property type="molecule type" value="Genomic_DNA"/>
</dbReference>
<evidence type="ECO:0000256" key="1">
    <source>
        <dbReference type="SAM" id="Phobius"/>
    </source>
</evidence>
<reference evidence="2" key="1">
    <citation type="submission" date="2020-08" db="EMBL/GenBank/DDBJ databases">
        <title>Multicomponent nature underlies the extraordinary mechanical properties of spider dragline silk.</title>
        <authorList>
            <person name="Kono N."/>
            <person name="Nakamura H."/>
            <person name="Mori M."/>
            <person name="Yoshida Y."/>
            <person name="Ohtoshi R."/>
            <person name="Malay A.D."/>
            <person name="Moran D.A.P."/>
            <person name="Tomita M."/>
            <person name="Numata K."/>
            <person name="Arakawa K."/>
        </authorList>
    </citation>
    <scope>NUCLEOTIDE SEQUENCE</scope>
</reference>
<proteinExistence type="predicted"/>
<dbReference type="AlphaFoldDB" id="A0A8X6MDE5"/>
<keyword evidence="3" id="KW-1185">Reference proteome</keyword>
<keyword evidence="1" id="KW-0812">Transmembrane</keyword>
<protein>
    <submittedName>
        <fullName evidence="2">Uncharacterized protein</fullName>
    </submittedName>
</protein>
<organism evidence="2 3">
    <name type="scientific">Nephila pilipes</name>
    <name type="common">Giant wood spider</name>
    <name type="synonym">Nephila maculata</name>
    <dbReference type="NCBI Taxonomy" id="299642"/>
    <lineage>
        <taxon>Eukaryota</taxon>
        <taxon>Metazoa</taxon>
        <taxon>Ecdysozoa</taxon>
        <taxon>Arthropoda</taxon>
        <taxon>Chelicerata</taxon>
        <taxon>Arachnida</taxon>
        <taxon>Araneae</taxon>
        <taxon>Araneomorphae</taxon>
        <taxon>Entelegynae</taxon>
        <taxon>Araneoidea</taxon>
        <taxon>Nephilidae</taxon>
        <taxon>Nephila</taxon>
    </lineage>
</organism>
<dbReference type="Proteomes" id="UP000887013">
    <property type="component" value="Unassembled WGS sequence"/>
</dbReference>